<name>A0A5N6Y5Y0_9EURO</name>
<feature type="region of interest" description="Disordered" evidence="1">
    <location>
        <begin position="37"/>
        <end position="75"/>
    </location>
</feature>
<reference evidence="2" key="1">
    <citation type="submission" date="2019-04" db="EMBL/GenBank/DDBJ databases">
        <title>Friends and foes A comparative genomics study of 23 Aspergillus species from section Flavi.</title>
        <authorList>
            <consortium name="DOE Joint Genome Institute"/>
            <person name="Kjaerbolling I."/>
            <person name="Vesth T."/>
            <person name="Frisvad J.C."/>
            <person name="Nybo J.L."/>
            <person name="Theobald S."/>
            <person name="Kildgaard S."/>
            <person name="Isbrandt T."/>
            <person name="Kuo A."/>
            <person name="Sato A."/>
            <person name="Lyhne E.K."/>
            <person name="Kogle M.E."/>
            <person name="Wiebenga A."/>
            <person name="Kun R.S."/>
            <person name="Lubbers R.J."/>
            <person name="Makela M.R."/>
            <person name="Barry K."/>
            <person name="Chovatia M."/>
            <person name="Clum A."/>
            <person name="Daum C."/>
            <person name="Haridas S."/>
            <person name="He G."/>
            <person name="LaButti K."/>
            <person name="Lipzen A."/>
            <person name="Mondo S."/>
            <person name="Riley R."/>
            <person name="Salamov A."/>
            <person name="Simmons B.A."/>
            <person name="Magnuson J.K."/>
            <person name="Henrissat B."/>
            <person name="Mortensen U.H."/>
            <person name="Larsen T.O."/>
            <person name="Devries R.P."/>
            <person name="Grigoriev I.V."/>
            <person name="Machida M."/>
            <person name="Baker S.E."/>
            <person name="Andersen M.R."/>
        </authorList>
    </citation>
    <scope>NUCLEOTIDE SEQUENCE</scope>
    <source>
        <strain evidence="2">CBS 117612</strain>
    </source>
</reference>
<sequence>MRPSNPVQQRRGFIHGKGISVYGIIMKAGYVVNRCPALPDRTSLGTERRPPPPYRIRKSESGSTNTTSGLQRWPIQKKATFAL</sequence>
<accession>A0A5N6Y5Y0</accession>
<evidence type="ECO:0000313" key="2">
    <source>
        <dbReference type="EMBL" id="KAE8340253.1"/>
    </source>
</evidence>
<proteinExistence type="predicted"/>
<dbReference type="EMBL" id="ML737149">
    <property type="protein sequence ID" value="KAE8340253.1"/>
    <property type="molecule type" value="Genomic_DNA"/>
</dbReference>
<organism evidence="2">
    <name type="scientific">Aspergillus arachidicola</name>
    <dbReference type="NCBI Taxonomy" id="656916"/>
    <lineage>
        <taxon>Eukaryota</taxon>
        <taxon>Fungi</taxon>
        <taxon>Dikarya</taxon>
        <taxon>Ascomycota</taxon>
        <taxon>Pezizomycotina</taxon>
        <taxon>Eurotiomycetes</taxon>
        <taxon>Eurotiomycetidae</taxon>
        <taxon>Eurotiales</taxon>
        <taxon>Aspergillaceae</taxon>
        <taxon>Aspergillus</taxon>
        <taxon>Aspergillus subgen. Circumdati</taxon>
    </lineage>
</organism>
<feature type="compositionally biased region" description="Polar residues" evidence="1">
    <location>
        <begin position="61"/>
        <end position="70"/>
    </location>
</feature>
<protein>
    <submittedName>
        <fullName evidence="2">Uncharacterized protein</fullName>
    </submittedName>
</protein>
<evidence type="ECO:0000256" key="1">
    <source>
        <dbReference type="SAM" id="MobiDB-lite"/>
    </source>
</evidence>
<dbReference type="Proteomes" id="UP000325558">
    <property type="component" value="Unassembled WGS sequence"/>
</dbReference>
<dbReference type="AlphaFoldDB" id="A0A5N6Y5Y0"/>
<gene>
    <name evidence="2" type="ORF">BDV24DRAFT_133981</name>
</gene>